<keyword evidence="1 4" id="KW-0560">Oxidoreductase</keyword>
<organism evidence="7 8">
    <name type="scientific">Rhabdonatronobacter sediminivivens</name>
    <dbReference type="NCBI Taxonomy" id="2743469"/>
    <lineage>
        <taxon>Bacteria</taxon>
        <taxon>Pseudomonadati</taxon>
        <taxon>Pseudomonadota</taxon>
        <taxon>Alphaproteobacteria</taxon>
        <taxon>Rhodobacterales</taxon>
        <taxon>Paracoccaceae</taxon>
        <taxon>Rhabdonatronobacter</taxon>
    </lineage>
</organism>
<comment type="catalytic activity">
    <reaction evidence="3 4">
        <text>[thioredoxin]-disulfide + L-methionine + H2O = L-methionine (S)-S-oxide + [thioredoxin]-dithiol</text>
        <dbReference type="Rhea" id="RHEA:19993"/>
        <dbReference type="Rhea" id="RHEA-COMP:10698"/>
        <dbReference type="Rhea" id="RHEA-COMP:10700"/>
        <dbReference type="ChEBI" id="CHEBI:15377"/>
        <dbReference type="ChEBI" id="CHEBI:29950"/>
        <dbReference type="ChEBI" id="CHEBI:50058"/>
        <dbReference type="ChEBI" id="CHEBI:57844"/>
        <dbReference type="ChEBI" id="CHEBI:58772"/>
        <dbReference type="EC" id="1.8.4.11"/>
    </reaction>
</comment>
<evidence type="ECO:0000313" key="8">
    <source>
        <dbReference type="Proteomes" id="UP000529417"/>
    </source>
</evidence>
<dbReference type="Gene3D" id="3.30.1060.10">
    <property type="entry name" value="Peptide methionine sulphoxide reductase MsrA"/>
    <property type="match status" value="1"/>
</dbReference>
<comment type="catalytic activity">
    <reaction evidence="2 4">
        <text>L-methionyl-[protein] + [thioredoxin]-disulfide + H2O = L-methionyl-(S)-S-oxide-[protein] + [thioredoxin]-dithiol</text>
        <dbReference type="Rhea" id="RHEA:14217"/>
        <dbReference type="Rhea" id="RHEA-COMP:10698"/>
        <dbReference type="Rhea" id="RHEA-COMP:10700"/>
        <dbReference type="Rhea" id="RHEA-COMP:12313"/>
        <dbReference type="Rhea" id="RHEA-COMP:12315"/>
        <dbReference type="ChEBI" id="CHEBI:15377"/>
        <dbReference type="ChEBI" id="CHEBI:16044"/>
        <dbReference type="ChEBI" id="CHEBI:29950"/>
        <dbReference type="ChEBI" id="CHEBI:44120"/>
        <dbReference type="ChEBI" id="CHEBI:50058"/>
        <dbReference type="EC" id="1.8.4.11"/>
    </reaction>
</comment>
<gene>
    <name evidence="4 7" type="primary">msrA</name>
    <name evidence="7" type="ORF">HUK65_09895</name>
</gene>
<dbReference type="HAMAP" id="MF_01401">
    <property type="entry name" value="MsrA"/>
    <property type="match status" value="1"/>
</dbReference>
<dbReference type="Proteomes" id="UP000529417">
    <property type="component" value="Unassembled WGS sequence"/>
</dbReference>
<dbReference type="InterPro" id="IPR002569">
    <property type="entry name" value="Met_Sox_Rdtase_MsrA_dom"/>
</dbReference>
<name>A0A7Z0HZS6_9RHOB</name>
<dbReference type="NCBIfam" id="TIGR00401">
    <property type="entry name" value="msrA"/>
    <property type="match status" value="1"/>
</dbReference>
<comment type="caution">
    <text evidence="7">The sequence shown here is derived from an EMBL/GenBank/DDBJ whole genome shotgun (WGS) entry which is preliminary data.</text>
</comment>
<dbReference type="EMBL" id="JACBXS010000017">
    <property type="protein sequence ID" value="NYS25303.1"/>
    <property type="molecule type" value="Genomic_DNA"/>
</dbReference>
<feature type="active site" evidence="4">
    <location>
        <position position="39"/>
    </location>
</feature>
<evidence type="ECO:0000256" key="1">
    <source>
        <dbReference type="ARBA" id="ARBA00023002"/>
    </source>
</evidence>
<dbReference type="AlphaFoldDB" id="A0A7Z0HZS6"/>
<evidence type="ECO:0000256" key="5">
    <source>
        <dbReference type="SAM" id="SignalP"/>
    </source>
</evidence>
<comment type="function">
    <text evidence="4">Has an important function as a repair enzyme for proteins that have been inactivated by oxidation. Catalyzes the reversible oxidation-reduction of methionine sulfoxide in proteins to methionine.</text>
</comment>
<dbReference type="SUPFAM" id="SSF55068">
    <property type="entry name" value="Peptide methionine sulfoxide reductase"/>
    <property type="match status" value="1"/>
</dbReference>
<dbReference type="PANTHER" id="PTHR43774">
    <property type="entry name" value="PEPTIDE METHIONINE SULFOXIDE REDUCTASE"/>
    <property type="match status" value="1"/>
</dbReference>
<dbReference type="GO" id="GO:0008113">
    <property type="term" value="F:peptide-methionine (S)-S-oxide reductase activity"/>
    <property type="evidence" value="ECO:0007669"/>
    <property type="project" value="UniProtKB-UniRule"/>
</dbReference>
<dbReference type="EC" id="1.8.4.11" evidence="4"/>
<proteinExistence type="inferred from homology"/>
<accession>A0A7Z0HZS6</accession>
<evidence type="ECO:0000256" key="4">
    <source>
        <dbReference type="HAMAP-Rule" id="MF_01401"/>
    </source>
</evidence>
<evidence type="ECO:0000313" key="7">
    <source>
        <dbReference type="EMBL" id="NYS25303.1"/>
    </source>
</evidence>
<keyword evidence="8" id="KW-1185">Reference proteome</keyword>
<evidence type="ECO:0000259" key="6">
    <source>
        <dbReference type="Pfam" id="PF01625"/>
    </source>
</evidence>
<evidence type="ECO:0000256" key="3">
    <source>
        <dbReference type="ARBA" id="ARBA00048782"/>
    </source>
</evidence>
<sequence>MSLTLPRILSTLAALVLAVALPSAPAAQQTESALVAGGCFWCVESDFRRVEGVVDVRVGFAGGEEVNPSYDDVVRGRTGHLEAARIEFDPAQISYDQILHLFMRSIDPLDAGGQFCDRGRHYTTAIFADGPAQRDSAEQALRRAAADLGQPVVTALRDTMPFYEAEDYHQNYANSTDLVMTRFGPRQMQNAYRLYRNSCGRDARVLELWGDDAPFASK</sequence>
<reference evidence="7 8" key="1">
    <citation type="journal article" date="2000" name="Arch. Microbiol.">
        <title>Rhodobaca bogoriensis gen. nov. and sp. nov., an alkaliphilic purple nonsulfur bacterium from African Rift Valley soda lakes.</title>
        <authorList>
            <person name="Milford A.D."/>
            <person name="Achenbach L.A."/>
            <person name="Jung D.O."/>
            <person name="Madigan M.T."/>
        </authorList>
    </citation>
    <scope>NUCLEOTIDE SEQUENCE [LARGE SCALE GENOMIC DNA]</scope>
    <source>
        <strain evidence="7 8">2376</strain>
    </source>
</reference>
<comment type="similarity">
    <text evidence="4">Belongs to the MsrA Met sulfoxide reductase family.</text>
</comment>
<dbReference type="PANTHER" id="PTHR43774:SF1">
    <property type="entry name" value="PEPTIDE METHIONINE SULFOXIDE REDUCTASE MSRA 2"/>
    <property type="match status" value="1"/>
</dbReference>
<dbReference type="Pfam" id="PF01625">
    <property type="entry name" value="PMSR"/>
    <property type="match status" value="1"/>
</dbReference>
<feature type="chain" id="PRO_5030832979" description="Peptide methionine sulfoxide reductase MsrA" evidence="5">
    <location>
        <begin position="27"/>
        <end position="218"/>
    </location>
</feature>
<feature type="domain" description="Peptide methionine sulphoxide reductase MsrA" evidence="6">
    <location>
        <begin position="33"/>
        <end position="175"/>
    </location>
</feature>
<protein>
    <recommendedName>
        <fullName evidence="4">Peptide methionine sulfoxide reductase MsrA</fullName>
        <shortName evidence="4">Protein-methionine-S-oxide reductase</shortName>
        <ecNumber evidence="4">1.8.4.11</ecNumber>
    </recommendedName>
    <alternativeName>
        <fullName evidence="4">Peptide-methionine (S)-S-oxide reductase</fullName>
        <shortName evidence="4">Peptide Met(O) reductase</shortName>
    </alternativeName>
</protein>
<keyword evidence="5" id="KW-0732">Signal</keyword>
<evidence type="ECO:0000256" key="2">
    <source>
        <dbReference type="ARBA" id="ARBA00047806"/>
    </source>
</evidence>
<feature type="signal peptide" evidence="5">
    <location>
        <begin position="1"/>
        <end position="26"/>
    </location>
</feature>
<dbReference type="RefSeq" id="WP_179906006.1">
    <property type="nucleotide sequence ID" value="NZ_JACBXS010000017.1"/>
</dbReference>
<dbReference type="InterPro" id="IPR036509">
    <property type="entry name" value="Met_Sox_Rdtase_MsrA_sf"/>
</dbReference>